<dbReference type="AlphaFoldDB" id="A0A024TBZ6"/>
<dbReference type="VEuPathDB" id="FungiDB:H310_13909"/>
<dbReference type="STRING" id="157072.A0A024TBZ6"/>
<feature type="chain" id="PRO_5001534183" description="GOLD domain-containing protein" evidence="8">
    <location>
        <begin position="26"/>
        <end position="393"/>
    </location>
</feature>
<dbReference type="OrthoDB" id="62956at2759"/>
<evidence type="ECO:0000256" key="4">
    <source>
        <dbReference type="ARBA" id="ARBA00022729"/>
    </source>
</evidence>
<evidence type="ECO:0000256" key="5">
    <source>
        <dbReference type="ARBA" id="ARBA00022989"/>
    </source>
</evidence>
<dbReference type="PROSITE" id="PS50866">
    <property type="entry name" value="GOLD"/>
    <property type="match status" value="1"/>
</dbReference>
<dbReference type="PANTHER" id="PTHR22811">
    <property type="entry name" value="TRANSMEMBRANE EMP24 DOMAIN-CONTAINING PROTEIN"/>
    <property type="match status" value="1"/>
</dbReference>
<evidence type="ECO:0000259" key="9">
    <source>
        <dbReference type="PROSITE" id="PS50866"/>
    </source>
</evidence>
<comment type="similarity">
    <text evidence="2">Belongs to the EMP24/GP25L family.</text>
</comment>
<keyword evidence="5 7" id="KW-1133">Transmembrane helix</keyword>
<evidence type="ECO:0000313" key="10">
    <source>
        <dbReference type="EMBL" id="ETV91514.1"/>
    </source>
</evidence>
<dbReference type="Pfam" id="PF01105">
    <property type="entry name" value="EMP24_GP25L"/>
    <property type="match status" value="2"/>
</dbReference>
<dbReference type="eggNOG" id="ENOG502QTY5">
    <property type="taxonomic scope" value="Eukaryota"/>
</dbReference>
<name>A0A024TBZ6_9STRA</name>
<organism evidence="10">
    <name type="scientific">Aphanomyces invadans</name>
    <dbReference type="NCBI Taxonomy" id="157072"/>
    <lineage>
        <taxon>Eukaryota</taxon>
        <taxon>Sar</taxon>
        <taxon>Stramenopiles</taxon>
        <taxon>Oomycota</taxon>
        <taxon>Saprolegniomycetes</taxon>
        <taxon>Saprolegniales</taxon>
        <taxon>Verrucalvaceae</taxon>
        <taxon>Aphanomyces</taxon>
    </lineage>
</organism>
<evidence type="ECO:0000256" key="1">
    <source>
        <dbReference type="ARBA" id="ARBA00004479"/>
    </source>
</evidence>
<dbReference type="SMART" id="SM01190">
    <property type="entry name" value="EMP24_GP25L"/>
    <property type="match status" value="1"/>
</dbReference>
<dbReference type="EMBL" id="KI914009">
    <property type="protein sequence ID" value="ETV91514.1"/>
    <property type="molecule type" value="Genomic_DNA"/>
</dbReference>
<dbReference type="GO" id="GO:0016020">
    <property type="term" value="C:membrane"/>
    <property type="evidence" value="ECO:0007669"/>
    <property type="project" value="UniProtKB-SubCell"/>
</dbReference>
<feature type="transmembrane region" description="Helical" evidence="7">
    <location>
        <begin position="361"/>
        <end position="383"/>
    </location>
</feature>
<reference evidence="10" key="1">
    <citation type="submission" date="2013-12" db="EMBL/GenBank/DDBJ databases">
        <title>The Genome Sequence of Aphanomyces invadans NJM9701.</title>
        <authorList>
            <consortium name="The Broad Institute Genomics Platform"/>
            <person name="Russ C."/>
            <person name="Tyler B."/>
            <person name="van West P."/>
            <person name="Dieguez-Uribeondo J."/>
            <person name="Young S.K."/>
            <person name="Zeng Q."/>
            <person name="Gargeya S."/>
            <person name="Fitzgerald M."/>
            <person name="Abouelleil A."/>
            <person name="Alvarado L."/>
            <person name="Chapman S.B."/>
            <person name="Gainer-Dewar J."/>
            <person name="Goldberg J."/>
            <person name="Griggs A."/>
            <person name="Gujja S."/>
            <person name="Hansen M."/>
            <person name="Howarth C."/>
            <person name="Imamovic A."/>
            <person name="Ireland A."/>
            <person name="Larimer J."/>
            <person name="McCowan C."/>
            <person name="Murphy C."/>
            <person name="Pearson M."/>
            <person name="Poon T.W."/>
            <person name="Priest M."/>
            <person name="Roberts A."/>
            <person name="Saif S."/>
            <person name="Shea T."/>
            <person name="Sykes S."/>
            <person name="Wortman J."/>
            <person name="Nusbaum C."/>
            <person name="Birren B."/>
        </authorList>
    </citation>
    <scope>NUCLEOTIDE SEQUENCE [LARGE SCALE GENOMIC DNA]</scope>
    <source>
        <strain evidence="10">NJM9701</strain>
    </source>
</reference>
<evidence type="ECO:0000256" key="6">
    <source>
        <dbReference type="ARBA" id="ARBA00023136"/>
    </source>
</evidence>
<sequence>MEVRGRIWFLVLWACLLVMHPTANASSYFVFDLDDTEEDCYTEDVVSRSVNSDVFLHFEILEPAVTDAVDVQLTSPSGRGIQAWSGSKGNHTSILVRESGLYSVCFTKTASSSRRLSILYAFDHASIGSRTLTRYPASVSTILREKPDETTYTELNLETAANGDVQSMGLVQFVFSGVSKSIIHDNTRIMMSFSVEYASVADLGLSVALVAGGLKHPSTYVDGRNTAGGVTFQRFFRWNAMSEHVLAFSGKVTQTMGAKTGGTVFFDITDDVTAAMNAEDYPSIVYSIQVADEGGSARLTGNAHSIMAHYPVITFEDMGLDVMREIGHFRYSVWDLKGELISIIQNERHSRNTAETVQSRVVWGTVLTNIVLLSLAIGQVLYVRNLIGTGYAF</sequence>
<dbReference type="RefSeq" id="XP_008879783.1">
    <property type="nucleotide sequence ID" value="XM_008881561.1"/>
</dbReference>
<comment type="subcellular location">
    <subcellularLocation>
        <location evidence="1">Membrane</location>
        <topology evidence="1">Single-pass type I membrane protein</topology>
    </subcellularLocation>
</comment>
<proteinExistence type="inferred from homology"/>
<feature type="signal peptide" evidence="8">
    <location>
        <begin position="1"/>
        <end position="25"/>
    </location>
</feature>
<evidence type="ECO:0000256" key="3">
    <source>
        <dbReference type="ARBA" id="ARBA00022692"/>
    </source>
</evidence>
<keyword evidence="4 8" id="KW-0732">Signal</keyword>
<dbReference type="InterPro" id="IPR015720">
    <property type="entry name" value="Emp24-like"/>
</dbReference>
<gene>
    <name evidence="10" type="ORF">H310_13909</name>
</gene>
<keyword evidence="6 7" id="KW-0472">Membrane</keyword>
<evidence type="ECO:0000256" key="2">
    <source>
        <dbReference type="ARBA" id="ARBA00007104"/>
    </source>
</evidence>
<evidence type="ECO:0000256" key="8">
    <source>
        <dbReference type="SAM" id="SignalP"/>
    </source>
</evidence>
<feature type="domain" description="GOLD" evidence="9">
    <location>
        <begin position="38"/>
        <end position="124"/>
    </location>
</feature>
<dbReference type="InterPro" id="IPR009038">
    <property type="entry name" value="GOLD_dom"/>
</dbReference>
<dbReference type="GeneID" id="20090959"/>
<protein>
    <recommendedName>
        <fullName evidence="9">GOLD domain-containing protein</fullName>
    </recommendedName>
</protein>
<evidence type="ECO:0000256" key="7">
    <source>
        <dbReference type="SAM" id="Phobius"/>
    </source>
</evidence>
<accession>A0A024TBZ6</accession>
<keyword evidence="3 7" id="KW-0812">Transmembrane</keyword>